<gene>
    <name evidence="1" type="ORF">BCS93_18205</name>
</gene>
<dbReference type="EMBL" id="MDBO01000134">
    <property type="protein sequence ID" value="PMP05830.1"/>
    <property type="molecule type" value="Genomic_DNA"/>
</dbReference>
<dbReference type="AlphaFoldDB" id="A0AAP8SV27"/>
<name>A0AAP8SV27_9VIBR</name>
<evidence type="ECO:0000313" key="1">
    <source>
        <dbReference type="EMBL" id="PMP05830.1"/>
    </source>
</evidence>
<dbReference type="Proteomes" id="UP000235611">
    <property type="component" value="Unassembled WGS sequence"/>
</dbReference>
<sequence>MEASEHDFFNVLNDIVLLKFDTLAPWEKNVITDLHNRAIIRQPISNKQKEIVWKIAKKTSKKK</sequence>
<protein>
    <submittedName>
        <fullName evidence="1">Uncharacterized protein</fullName>
    </submittedName>
</protein>
<evidence type="ECO:0000313" key="2">
    <source>
        <dbReference type="Proteomes" id="UP000235611"/>
    </source>
</evidence>
<organism evidence="1 2">
    <name type="scientific">Vibrio breoganii</name>
    <dbReference type="NCBI Taxonomy" id="553239"/>
    <lineage>
        <taxon>Bacteria</taxon>
        <taxon>Pseudomonadati</taxon>
        <taxon>Pseudomonadota</taxon>
        <taxon>Gammaproteobacteria</taxon>
        <taxon>Vibrionales</taxon>
        <taxon>Vibrionaceae</taxon>
        <taxon>Vibrio</taxon>
    </lineage>
</organism>
<accession>A0AAP8SV27</accession>
<reference evidence="2" key="1">
    <citation type="submission" date="2016-07" db="EMBL/GenBank/DDBJ databases">
        <title>Nontailed viruses are major unrecognized killers of bacteria in the ocean.</title>
        <authorList>
            <person name="Kauffman K."/>
            <person name="Hussain F."/>
            <person name="Yang J."/>
            <person name="Arevalo P."/>
            <person name="Brown J."/>
            <person name="Cutler M."/>
            <person name="Kelly L."/>
            <person name="Polz M.F."/>
        </authorList>
    </citation>
    <scope>NUCLEOTIDE SEQUENCE [LARGE SCALE GENOMIC DNA]</scope>
    <source>
        <strain evidence="2">10N.222.49.A5</strain>
    </source>
</reference>
<comment type="caution">
    <text evidence="1">The sequence shown here is derived from an EMBL/GenBank/DDBJ whole genome shotgun (WGS) entry which is preliminary data.</text>
</comment>
<proteinExistence type="predicted"/>